<keyword evidence="3" id="KW-1185">Reference proteome</keyword>
<evidence type="ECO:0000256" key="1">
    <source>
        <dbReference type="SAM" id="Coils"/>
    </source>
</evidence>
<protein>
    <submittedName>
        <fullName evidence="2">NFX1-type zinc finger-containing protein 1</fullName>
    </submittedName>
</protein>
<reference evidence="3" key="1">
    <citation type="journal article" date="2017" name="bioRxiv">
        <title>Comparative analysis of the genomes of Stylophora pistillata and Acropora digitifera provides evidence for extensive differences between species of corals.</title>
        <authorList>
            <person name="Voolstra C.R."/>
            <person name="Li Y."/>
            <person name="Liew Y.J."/>
            <person name="Baumgarten S."/>
            <person name="Zoccola D."/>
            <person name="Flot J.-F."/>
            <person name="Tambutte S."/>
            <person name="Allemand D."/>
            <person name="Aranda M."/>
        </authorList>
    </citation>
    <scope>NUCLEOTIDE SEQUENCE [LARGE SCALE GENOMIC DNA]</scope>
</reference>
<dbReference type="Pfam" id="PF20706">
    <property type="entry name" value="GT4-conflict"/>
    <property type="match status" value="1"/>
</dbReference>
<name>A0A2B4RDL3_STYPI</name>
<dbReference type="Proteomes" id="UP000225706">
    <property type="component" value="Unassembled WGS sequence"/>
</dbReference>
<gene>
    <name evidence="2" type="primary">Znfx1</name>
    <name evidence="2" type="ORF">AWC38_SpisGene21407</name>
</gene>
<dbReference type="OrthoDB" id="512920at2759"/>
<proteinExistence type="predicted"/>
<comment type="caution">
    <text evidence="2">The sequence shown here is derived from an EMBL/GenBank/DDBJ whole genome shotgun (WGS) entry which is preliminary data.</text>
</comment>
<dbReference type="AlphaFoldDB" id="A0A2B4RDL3"/>
<evidence type="ECO:0000313" key="2">
    <source>
        <dbReference type="EMBL" id="PFX14437.1"/>
    </source>
</evidence>
<sequence>MLVKADAVVAVGSRLQHKYSRSLPNLTVEIVTPGIFQKFSRESKCAVPRSLKNFIVSLFGRATFEGLSLKGYDIVANAIGSLSNNFELTFVGSSPVEHQKVEQCRGRIEKRFPCNHEEALSCYKKNVADDVLMLDVKTTVRSRVSHANNPVPGVVLITSVVAFVEKNATGLDMMLRALKKLSCCHPCIGLCGENCPTVCPACHPKNFSSLLAGGRGKKMESTRYLQLWDCNRIVKVKEMDKWMDTQLDNDAQLIRRCPKCTVAITFSYRYARIIKRMLTDIDNVKVKVQELEREVEKSINLLGMDLLSLNYAVPSVLRSPSEGGRLARFIP</sequence>
<evidence type="ECO:0000313" key="3">
    <source>
        <dbReference type="Proteomes" id="UP000225706"/>
    </source>
</evidence>
<keyword evidence="1" id="KW-0175">Coiled coil</keyword>
<dbReference type="EMBL" id="LSMT01000781">
    <property type="protein sequence ID" value="PFX14437.1"/>
    <property type="molecule type" value="Genomic_DNA"/>
</dbReference>
<organism evidence="2 3">
    <name type="scientific">Stylophora pistillata</name>
    <name type="common">Smooth cauliflower coral</name>
    <dbReference type="NCBI Taxonomy" id="50429"/>
    <lineage>
        <taxon>Eukaryota</taxon>
        <taxon>Metazoa</taxon>
        <taxon>Cnidaria</taxon>
        <taxon>Anthozoa</taxon>
        <taxon>Hexacorallia</taxon>
        <taxon>Scleractinia</taxon>
        <taxon>Astrocoeniina</taxon>
        <taxon>Pocilloporidae</taxon>
        <taxon>Stylophora</taxon>
    </lineage>
</organism>
<feature type="coiled-coil region" evidence="1">
    <location>
        <begin position="274"/>
        <end position="301"/>
    </location>
</feature>
<accession>A0A2B4RDL3</accession>